<dbReference type="EMBL" id="BMZO01000011">
    <property type="protein sequence ID" value="GHC79502.1"/>
    <property type="molecule type" value="Genomic_DNA"/>
</dbReference>
<dbReference type="AlphaFoldDB" id="A0A8J3GJP5"/>
<accession>A0A8J3GJP5</accession>
<name>A0A8J3GJP5_9HYPH</name>
<sequence>MTKEFMPEHSQMPYGSKYRPLYRLFVGERWRFIIRNKVPVEFDTAHAAREEAKRHLTALLNPQIRSEQMATDESNVLAAEIIGWRERREQEALAERQRVFSAPSKTVFAKGGRQVEVEMRRKRR</sequence>
<dbReference type="RefSeq" id="WP_189492523.1">
    <property type="nucleotide sequence ID" value="NZ_BMZO01000011.1"/>
</dbReference>
<reference evidence="1" key="2">
    <citation type="submission" date="2020-09" db="EMBL/GenBank/DDBJ databases">
        <authorList>
            <person name="Sun Q."/>
            <person name="Kim S."/>
        </authorList>
    </citation>
    <scope>NUCLEOTIDE SEQUENCE</scope>
    <source>
        <strain evidence="1">KCTC 42097</strain>
    </source>
</reference>
<protein>
    <submittedName>
        <fullName evidence="1">Uncharacterized protein</fullName>
    </submittedName>
</protein>
<reference evidence="1" key="1">
    <citation type="journal article" date="2014" name="Int. J. Syst. Evol. Microbiol.">
        <title>Complete genome sequence of Corynebacterium casei LMG S-19264T (=DSM 44701T), isolated from a smear-ripened cheese.</title>
        <authorList>
            <consortium name="US DOE Joint Genome Institute (JGI-PGF)"/>
            <person name="Walter F."/>
            <person name="Albersmeier A."/>
            <person name="Kalinowski J."/>
            <person name="Ruckert C."/>
        </authorList>
    </citation>
    <scope>NUCLEOTIDE SEQUENCE</scope>
    <source>
        <strain evidence="1">KCTC 42097</strain>
    </source>
</reference>
<comment type="caution">
    <text evidence="1">The sequence shown here is derived from an EMBL/GenBank/DDBJ whole genome shotgun (WGS) entry which is preliminary data.</text>
</comment>
<evidence type="ECO:0000313" key="2">
    <source>
        <dbReference type="Proteomes" id="UP000641137"/>
    </source>
</evidence>
<gene>
    <name evidence="1" type="ORF">GCM10010136_32100</name>
</gene>
<evidence type="ECO:0000313" key="1">
    <source>
        <dbReference type="EMBL" id="GHC79502.1"/>
    </source>
</evidence>
<keyword evidence="2" id="KW-1185">Reference proteome</keyword>
<dbReference type="Proteomes" id="UP000641137">
    <property type="component" value="Unassembled WGS sequence"/>
</dbReference>
<proteinExistence type="predicted"/>
<organism evidence="1 2">
    <name type="scientific">Limoniibacter endophyticus</name>
    <dbReference type="NCBI Taxonomy" id="1565040"/>
    <lineage>
        <taxon>Bacteria</taxon>
        <taxon>Pseudomonadati</taxon>
        <taxon>Pseudomonadota</taxon>
        <taxon>Alphaproteobacteria</taxon>
        <taxon>Hyphomicrobiales</taxon>
        <taxon>Bartonellaceae</taxon>
        <taxon>Limoniibacter</taxon>
    </lineage>
</organism>